<dbReference type="SMART" id="SM00448">
    <property type="entry name" value="REC"/>
    <property type="match status" value="1"/>
</dbReference>
<comment type="catalytic activity">
    <reaction evidence="1">
        <text>ATP + protein L-histidine = ADP + protein N-phospho-L-histidine.</text>
        <dbReference type="EC" id="2.7.13.3"/>
    </reaction>
</comment>
<sequence>MALPSSDRIRPPQPPETQPRQTGSSSGTRRDPSDESQPAQEEPFPAQCLAAEADGEASFRRIADCTPSMIWLSDQHGNCIFTNRHHERTLGYPASELQGQGWHRLIHPEDLSAYDVAIGRAFAVREPFQTVIRMQAKGGRVYWMRVDAAPRLSADGEFLGFAGINTDMTASHQAEEALERLVRQRTSDLSEANRRLQAQIEEHDRLEASLRQMQRAEALGQLTAGVSHDLNNLLTVILGNLRLLQRQSPVQGLSSAHLARRLEAVRLAAERGALLTSQLLAFSRRQRLDPRPLDMNALIQEMAGLLGTTVGGSVRLDTGQDAPVGREAWLAMADPTQIELALVNLVLNARDAMQGTGTIRIVTGNVTLGPPEHPEEPPAGDYVAITVRDTGTGMTPEVRARAFEPFFTTKDVGQGSGLGLSQVLGFVQQSGGGLRVETAHGRGTAIHLYLPRAQARPAAPAPAQGPEKDDRTILLVDDEEPVREITALTLRDLGYDVVEAHDGLAALNLLDGDTRFDLLLLDFAMPGMNGVEVAQAARSRRPQLPIMFLTGYAEAPAMAGESKDRILQKPFRTEELARRLTAVLAPACGAVACGASL</sequence>
<evidence type="ECO:0000256" key="6">
    <source>
        <dbReference type="SAM" id="MobiDB-lite"/>
    </source>
</evidence>
<gene>
    <name evidence="11" type="ORF">APZ41_002830</name>
</gene>
<dbReference type="PROSITE" id="PS50113">
    <property type="entry name" value="PAC"/>
    <property type="match status" value="1"/>
</dbReference>
<dbReference type="EMBL" id="LLWF02000004">
    <property type="protein sequence ID" value="ONH84696.1"/>
    <property type="molecule type" value="Genomic_DNA"/>
</dbReference>
<feature type="domain" description="Response regulatory" evidence="8">
    <location>
        <begin position="472"/>
        <end position="584"/>
    </location>
</feature>
<dbReference type="InterPro" id="IPR001789">
    <property type="entry name" value="Sig_transdc_resp-reg_receiver"/>
</dbReference>
<dbReference type="SMART" id="SM00388">
    <property type="entry name" value="HisKA"/>
    <property type="match status" value="1"/>
</dbReference>
<dbReference type="Pfam" id="PF08447">
    <property type="entry name" value="PAS_3"/>
    <property type="match status" value="1"/>
</dbReference>
<dbReference type="PANTHER" id="PTHR43065:SF42">
    <property type="entry name" value="TWO-COMPONENT SENSOR PPRA"/>
    <property type="match status" value="1"/>
</dbReference>
<evidence type="ECO:0000259" key="10">
    <source>
        <dbReference type="PROSITE" id="PS50113"/>
    </source>
</evidence>
<comment type="caution">
    <text evidence="11">The sequence shown here is derived from an EMBL/GenBank/DDBJ whole genome shotgun (WGS) entry which is preliminary data.</text>
</comment>
<feature type="coiled-coil region" evidence="5">
    <location>
        <begin position="189"/>
        <end position="216"/>
    </location>
</feature>
<keyword evidence="3 4" id="KW-0597">Phosphoprotein</keyword>
<dbReference type="SMART" id="SM00086">
    <property type="entry name" value="PAC"/>
    <property type="match status" value="1"/>
</dbReference>
<evidence type="ECO:0000313" key="12">
    <source>
        <dbReference type="Proteomes" id="UP000054844"/>
    </source>
</evidence>
<dbReference type="NCBIfam" id="TIGR00229">
    <property type="entry name" value="sensory_box"/>
    <property type="match status" value="1"/>
</dbReference>
<evidence type="ECO:0000256" key="2">
    <source>
        <dbReference type="ARBA" id="ARBA00012438"/>
    </source>
</evidence>
<dbReference type="CDD" id="cd00130">
    <property type="entry name" value="PAS"/>
    <property type="match status" value="1"/>
</dbReference>
<dbReference type="SUPFAM" id="SSF55874">
    <property type="entry name" value="ATPase domain of HSP90 chaperone/DNA topoisomerase II/histidine kinase"/>
    <property type="match status" value="1"/>
</dbReference>
<dbReference type="AlphaFoldDB" id="A0A1S8D8J1"/>
<feature type="region of interest" description="Disordered" evidence="6">
    <location>
        <begin position="1"/>
        <end position="43"/>
    </location>
</feature>
<keyword evidence="12" id="KW-1185">Reference proteome</keyword>
<feature type="modified residue" description="4-aspartylphosphate" evidence="4">
    <location>
        <position position="522"/>
    </location>
</feature>
<accession>A0A1S8D8J1</accession>
<dbReference type="PROSITE" id="PS50109">
    <property type="entry name" value="HIS_KIN"/>
    <property type="match status" value="1"/>
</dbReference>
<evidence type="ECO:0000259" key="7">
    <source>
        <dbReference type="PROSITE" id="PS50109"/>
    </source>
</evidence>
<dbReference type="InterPro" id="IPR000014">
    <property type="entry name" value="PAS"/>
</dbReference>
<dbReference type="EC" id="2.7.13.3" evidence="2"/>
<dbReference type="PROSITE" id="PS50112">
    <property type="entry name" value="PAS"/>
    <property type="match status" value="1"/>
</dbReference>
<evidence type="ECO:0000259" key="9">
    <source>
        <dbReference type="PROSITE" id="PS50112"/>
    </source>
</evidence>
<dbReference type="SUPFAM" id="SSF47384">
    <property type="entry name" value="Homodimeric domain of signal transducing histidine kinase"/>
    <property type="match status" value="1"/>
</dbReference>
<dbReference type="OrthoDB" id="9796100at2"/>
<dbReference type="SUPFAM" id="SSF52172">
    <property type="entry name" value="CheY-like"/>
    <property type="match status" value="1"/>
</dbReference>
<dbReference type="PANTHER" id="PTHR43065">
    <property type="entry name" value="SENSOR HISTIDINE KINASE"/>
    <property type="match status" value="1"/>
</dbReference>
<dbReference type="InterPro" id="IPR036890">
    <property type="entry name" value="HATPase_C_sf"/>
</dbReference>
<dbReference type="PRINTS" id="PR00344">
    <property type="entry name" value="BCTRLSENSOR"/>
</dbReference>
<dbReference type="Gene3D" id="3.30.565.10">
    <property type="entry name" value="Histidine kinase-like ATPase, C-terminal domain"/>
    <property type="match status" value="1"/>
</dbReference>
<dbReference type="InterPro" id="IPR004358">
    <property type="entry name" value="Sig_transdc_His_kin-like_C"/>
</dbReference>
<reference evidence="11" key="1">
    <citation type="submission" date="2016-12" db="EMBL/GenBank/DDBJ databases">
        <title>Draft genome sequence of Roseomonas mucosa strain AU37, isolated from a peripheral intravenous catheter.</title>
        <authorList>
            <person name="Choudhury M.A."/>
            <person name="Sidjabat H.E."/>
            <person name="Wailan A.M."/>
            <person name="Zhang L."/>
            <person name="Marsh N.M."/>
            <person name="Rickard C.M."/>
            <person name="Davies M."/>
            <person name="Mcmillan D.J."/>
        </authorList>
    </citation>
    <scope>NUCLEOTIDE SEQUENCE [LARGE SCALE GENOMIC DNA]</scope>
    <source>
        <strain evidence="11">AU37</strain>
    </source>
</reference>
<keyword evidence="5" id="KW-0175">Coiled coil</keyword>
<dbReference type="InterPro" id="IPR003594">
    <property type="entry name" value="HATPase_dom"/>
</dbReference>
<dbReference type="SMART" id="SM00387">
    <property type="entry name" value="HATPase_c"/>
    <property type="match status" value="1"/>
</dbReference>
<dbReference type="InterPro" id="IPR005467">
    <property type="entry name" value="His_kinase_dom"/>
</dbReference>
<organism evidence="11 12">
    <name type="scientific">Roseomonas mucosa</name>
    <dbReference type="NCBI Taxonomy" id="207340"/>
    <lineage>
        <taxon>Bacteria</taxon>
        <taxon>Pseudomonadati</taxon>
        <taxon>Pseudomonadota</taxon>
        <taxon>Alphaproteobacteria</taxon>
        <taxon>Acetobacterales</taxon>
        <taxon>Roseomonadaceae</taxon>
        <taxon>Roseomonas</taxon>
    </lineage>
</organism>
<dbReference type="Pfam" id="PF00072">
    <property type="entry name" value="Response_reg"/>
    <property type="match status" value="1"/>
</dbReference>
<dbReference type="InterPro" id="IPR011006">
    <property type="entry name" value="CheY-like_superfamily"/>
</dbReference>
<dbReference type="Proteomes" id="UP000054844">
    <property type="component" value="Unassembled WGS sequence"/>
</dbReference>
<dbReference type="Gene3D" id="3.30.450.20">
    <property type="entry name" value="PAS domain"/>
    <property type="match status" value="1"/>
</dbReference>
<dbReference type="SMART" id="SM00091">
    <property type="entry name" value="PAS"/>
    <property type="match status" value="1"/>
</dbReference>
<evidence type="ECO:0000256" key="1">
    <source>
        <dbReference type="ARBA" id="ARBA00000085"/>
    </source>
</evidence>
<evidence type="ECO:0000256" key="5">
    <source>
        <dbReference type="SAM" id="Coils"/>
    </source>
</evidence>
<name>A0A1S8D8J1_9PROT</name>
<dbReference type="InterPro" id="IPR013655">
    <property type="entry name" value="PAS_fold_3"/>
</dbReference>
<feature type="domain" description="PAC" evidence="10">
    <location>
        <begin position="128"/>
        <end position="180"/>
    </location>
</feature>
<protein>
    <recommendedName>
        <fullName evidence="2">histidine kinase</fullName>
        <ecNumber evidence="2">2.7.13.3</ecNumber>
    </recommendedName>
</protein>
<dbReference type="InterPro" id="IPR036097">
    <property type="entry name" value="HisK_dim/P_sf"/>
</dbReference>
<feature type="domain" description="Histidine kinase" evidence="7">
    <location>
        <begin position="225"/>
        <end position="454"/>
    </location>
</feature>
<proteinExistence type="predicted"/>
<dbReference type="InterPro" id="IPR000700">
    <property type="entry name" value="PAS-assoc_C"/>
</dbReference>
<dbReference type="InterPro" id="IPR035965">
    <property type="entry name" value="PAS-like_dom_sf"/>
</dbReference>
<dbReference type="InterPro" id="IPR003661">
    <property type="entry name" value="HisK_dim/P_dom"/>
</dbReference>
<feature type="domain" description="PAS" evidence="9">
    <location>
        <begin position="55"/>
        <end position="110"/>
    </location>
</feature>
<evidence type="ECO:0000256" key="4">
    <source>
        <dbReference type="PROSITE-ProRule" id="PRU00169"/>
    </source>
</evidence>
<dbReference type="GO" id="GO:0000155">
    <property type="term" value="F:phosphorelay sensor kinase activity"/>
    <property type="evidence" value="ECO:0007669"/>
    <property type="project" value="InterPro"/>
</dbReference>
<dbReference type="STRING" id="207340.APZ41_002830"/>
<dbReference type="Gene3D" id="3.40.50.2300">
    <property type="match status" value="1"/>
</dbReference>
<evidence type="ECO:0000259" key="8">
    <source>
        <dbReference type="PROSITE" id="PS50110"/>
    </source>
</evidence>
<dbReference type="RefSeq" id="WP_076970050.1">
    <property type="nucleotide sequence ID" value="NZ_LLWF02000004.1"/>
</dbReference>
<dbReference type="CDD" id="cd00082">
    <property type="entry name" value="HisKA"/>
    <property type="match status" value="1"/>
</dbReference>
<dbReference type="Gene3D" id="1.10.287.130">
    <property type="match status" value="1"/>
</dbReference>
<dbReference type="Pfam" id="PF02518">
    <property type="entry name" value="HATPase_c"/>
    <property type="match status" value="1"/>
</dbReference>
<dbReference type="SUPFAM" id="SSF55785">
    <property type="entry name" value="PYP-like sensor domain (PAS domain)"/>
    <property type="match status" value="1"/>
</dbReference>
<evidence type="ECO:0000313" key="11">
    <source>
        <dbReference type="EMBL" id="ONH84696.1"/>
    </source>
</evidence>
<dbReference type="PROSITE" id="PS50110">
    <property type="entry name" value="RESPONSE_REGULATORY"/>
    <property type="match status" value="1"/>
</dbReference>
<evidence type="ECO:0000256" key="3">
    <source>
        <dbReference type="ARBA" id="ARBA00022553"/>
    </source>
</evidence>
<dbReference type="Pfam" id="PF00512">
    <property type="entry name" value="HisKA"/>
    <property type="match status" value="1"/>
</dbReference>
<dbReference type="InterPro" id="IPR001610">
    <property type="entry name" value="PAC"/>
</dbReference>